<gene>
    <name evidence="1" type="ORF">APHCRT_0833</name>
</gene>
<evidence type="ECO:0000313" key="1">
    <source>
        <dbReference type="EMBL" id="KJV85890.1"/>
    </source>
</evidence>
<name>A0A0F3PZS6_ANAPH</name>
<protein>
    <submittedName>
        <fullName evidence="1">Uncharacterized protein</fullName>
    </submittedName>
</protein>
<proteinExistence type="predicted"/>
<evidence type="ECO:0000313" key="2">
    <source>
        <dbReference type="Proteomes" id="UP000033722"/>
    </source>
</evidence>
<accession>A0A0F3PZS6</accession>
<dbReference type="Proteomes" id="UP000033722">
    <property type="component" value="Unassembled WGS sequence"/>
</dbReference>
<organism evidence="1 2">
    <name type="scientific">Anaplasma phagocytophilum str. CRT53-1</name>
    <dbReference type="NCBI Taxonomy" id="1359157"/>
    <lineage>
        <taxon>Bacteria</taxon>
        <taxon>Pseudomonadati</taxon>
        <taxon>Pseudomonadota</taxon>
        <taxon>Alphaproteobacteria</taxon>
        <taxon>Rickettsiales</taxon>
        <taxon>Anaplasmataceae</taxon>
        <taxon>Anaplasma</taxon>
        <taxon>phagocytophilum group</taxon>
    </lineage>
</organism>
<sequence>MRFSTRDCDTGFSNGFMLLQVFYNKGDFNRYYKGFMLLQHFARHF</sequence>
<dbReference type="EMBL" id="LAOD01000018">
    <property type="protein sequence ID" value="KJV85890.1"/>
    <property type="molecule type" value="Genomic_DNA"/>
</dbReference>
<reference evidence="1 2" key="1">
    <citation type="submission" date="2015-01" db="EMBL/GenBank/DDBJ databases">
        <title>Genome Sequencing of Rickettsiales.</title>
        <authorList>
            <person name="Daugherty S.C."/>
            <person name="Su Q."/>
            <person name="Abolude K."/>
            <person name="Beier-Sexton M."/>
            <person name="Carlyon J.A."/>
            <person name="Carter R."/>
            <person name="Day N.P."/>
            <person name="Dumler S.J."/>
            <person name="Dyachenko V."/>
            <person name="Godinez A."/>
            <person name="Kurtti T.J."/>
            <person name="Lichay M."/>
            <person name="Mullins K.E."/>
            <person name="Ott S."/>
            <person name="Pappas-Brown V."/>
            <person name="Paris D.H."/>
            <person name="Patel P."/>
            <person name="Richards A.L."/>
            <person name="Sadzewicz L."/>
            <person name="Sears K."/>
            <person name="Seidman D."/>
            <person name="Sengamalay N."/>
            <person name="Stenos J."/>
            <person name="Tallon L.J."/>
            <person name="Vincent G."/>
            <person name="Fraser C.M."/>
            <person name="Munderloh U."/>
            <person name="Dunning-Hotopp J.C."/>
        </authorList>
    </citation>
    <scope>NUCLEOTIDE SEQUENCE [LARGE SCALE GENOMIC DNA]</scope>
    <source>
        <strain evidence="1 2">CRT53-1</strain>
    </source>
</reference>
<dbReference type="PATRIC" id="fig|1359157.3.peg.549"/>
<dbReference type="AlphaFoldDB" id="A0A0F3PZS6"/>
<comment type="caution">
    <text evidence="1">The sequence shown here is derived from an EMBL/GenBank/DDBJ whole genome shotgun (WGS) entry which is preliminary data.</text>
</comment>